<dbReference type="PANTHER" id="PTHR43108:SF8">
    <property type="entry name" value="SD21168P"/>
    <property type="match status" value="1"/>
</dbReference>
<evidence type="ECO:0000256" key="4">
    <source>
        <dbReference type="ARBA" id="ARBA00023180"/>
    </source>
</evidence>
<evidence type="ECO:0000256" key="2">
    <source>
        <dbReference type="ARBA" id="ARBA00022729"/>
    </source>
</evidence>
<reference evidence="7 8" key="1">
    <citation type="journal article" date="2014" name="BMC Genomics">
        <title>Comparative genome sequencing reveals chemotype-specific gene clusters in the toxigenic black mold Stachybotrys.</title>
        <authorList>
            <person name="Semeiks J."/>
            <person name="Borek D."/>
            <person name="Otwinowski Z."/>
            <person name="Grishin N.V."/>
        </authorList>
    </citation>
    <scope>NUCLEOTIDE SEQUENCE [LARGE SCALE GENOMIC DNA]</scope>
    <source>
        <strain evidence="7 8">IBT 40285</strain>
    </source>
</reference>
<dbReference type="InterPro" id="IPR000917">
    <property type="entry name" value="Sulfatase_N"/>
</dbReference>
<feature type="signal peptide" evidence="5">
    <location>
        <begin position="1"/>
        <end position="24"/>
    </location>
</feature>
<dbReference type="SUPFAM" id="SSF53649">
    <property type="entry name" value="Alkaline phosphatase-like"/>
    <property type="match status" value="1"/>
</dbReference>
<evidence type="ECO:0000256" key="1">
    <source>
        <dbReference type="ARBA" id="ARBA00008779"/>
    </source>
</evidence>
<keyword evidence="3" id="KW-0378">Hydrolase</keyword>
<accession>A0A084QZK3</accession>
<dbReference type="HOGENOM" id="CLU_006332_4_0_1"/>
<evidence type="ECO:0000259" key="6">
    <source>
        <dbReference type="Pfam" id="PF00884"/>
    </source>
</evidence>
<name>A0A084QZK3_STAC4</name>
<evidence type="ECO:0000313" key="7">
    <source>
        <dbReference type="EMBL" id="KFA69388.1"/>
    </source>
</evidence>
<keyword evidence="4" id="KW-0325">Glycoprotein</keyword>
<dbReference type="AlphaFoldDB" id="A0A084QZK3"/>
<evidence type="ECO:0000256" key="3">
    <source>
        <dbReference type="ARBA" id="ARBA00022801"/>
    </source>
</evidence>
<dbReference type="Pfam" id="PF00884">
    <property type="entry name" value="Sulfatase"/>
    <property type="match status" value="1"/>
</dbReference>
<gene>
    <name evidence="7" type="ORF">S40285_08565</name>
</gene>
<dbReference type="InterPro" id="IPR017850">
    <property type="entry name" value="Alkaline_phosphatase_core_sf"/>
</dbReference>
<dbReference type="Proteomes" id="UP000028524">
    <property type="component" value="Unassembled WGS sequence"/>
</dbReference>
<keyword evidence="8" id="KW-1185">Reference proteome</keyword>
<dbReference type="OMA" id="PGWHQTD"/>
<dbReference type="InParanoid" id="A0A084QZK3"/>
<evidence type="ECO:0000256" key="5">
    <source>
        <dbReference type="SAM" id="SignalP"/>
    </source>
</evidence>
<keyword evidence="2 5" id="KW-0732">Signal</keyword>
<dbReference type="GO" id="GO:0008449">
    <property type="term" value="F:N-acetylglucosamine-6-sulfatase activity"/>
    <property type="evidence" value="ECO:0007669"/>
    <property type="project" value="TreeGrafter"/>
</dbReference>
<organism evidence="7 8">
    <name type="scientific">Stachybotrys chlorohalonatus (strain IBT 40285)</name>
    <dbReference type="NCBI Taxonomy" id="1283841"/>
    <lineage>
        <taxon>Eukaryota</taxon>
        <taxon>Fungi</taxon>
        <taxon>Dikarya</taxon>
        <taxon>Ascomycota</taxon>
        <taxon>Pezizomycotina</taxon>
        <taxon>Sordariomycetes</taxon>
        <taxon>Hypocreomycetidae</taxon>
        <taxon>Hypocreales</taxon>
        <taxon>Stachybotryaceae</taxon>
        <taxon>Stachybotrys</taxon>
    </lineage>
</organism>
<dbReference type="GO" id="GO:0005539">
    <property type="term" value="F:glycosaminoglycan binding"/>
    <property type="evidence" value="ECO:0007669"/>
    <property type="project" value="TreeGrafter"/>
</dbReference>
<feature type="chain" id="PRO_5001780001" description="Sulfatase N-terminal domain-containing protein" evidence="5">
    <location>
        <begin position="25"/>
        <end position="618"/>
    </location>
</feature>
<evidence type="ECO:0000313" key="8">
    <source>
        <dbReference type="Proteomes" id="UP000028524"/>
    </source>
</evidence>
<dbReference type="STRING" id="1283841.A0A084QZK3"/>
<dbReference type="PANTHER" id="PTHR43108">
    <property type="entry name" value="N-ACETYLGLUCOSAMINE-6-SULFATASE FAMILY MEMBER"/>
    <property type="match status" value="1"/>
</dbReference>
<protein>
    <recommendedName>
        <fullName evidence="6">Sulfatase N-terminal domain-containing protein</fullName>
    </recommendedName>
</protein>
<dbReference type="InterPro" id="IPR024607">
    <property type="entry name" value="Sulfatase_CS"/>
</dbReference>
<proteinExistence type="inferred from homology"/>
<dbReference type="EMBL" id="KL659501">
    <property type="protein sequence ID" value="KFA69388.1"/>
    <property type="molecule type" value="Genomic_DNA"/>
</dbReference>
<feature type="domain" description="Sulfatase N-terminal" evidence="6">
    <location>
        <begin position="27"/>
        <end position="366"/>
    </location>
</feature>
<dbReference type="PROSITE" id="PS00523">
    <property type="entry name" value="SULFATASE_1"/>
    <property type="match status" value="1"/>
</dbReference>
<comment type="similarity">
    <text evidence="1">Belongs to the sulfatase family.</text>
</comment>
<dbReference type="CDD" id="cd16147">
    <property type="entry name" value="G6S"/>
    <property type="match status" value="1"/>
</dbReference>
<sequence>MVNVLPLSLTILALVAGAASTGCAQRPNIVLIMSDDQDRKLNSLDYMPALQRELVQQGVDFTNHFATVAVCCPARVSFLRGQAVHSTNITSVAFPGGNYDKFRISGEDRNYLPHWIKAAGYKAEYIGKFLNGHSVANYHINPRGWDHMDALLEPYIGDFNNVVMSQNGERPVHYRDFHSTDAVRIKSLSRMKRLLDDNKPFFLAIMPFAPHTEGLEPPTPLARHIGLYSNASAPRFNNWNPSDVIQQQKGSYLKNMPRMDDWRVDQADELYRKRLEALQGVDDIIEDVVNLLEDRGELNNTFIIYTTDNGYHIGAHRQPAGKALPYIEDTNIPFIVRGPGVPKGVISNAASVHIDLAPTFLDIMGVPAEEWPELLDGRSLLSDWRNPVPEVPPEIGAAKEIINVEYWGGNRIEVPDYPYPMENNSYKSLRIVSEENAWLYISWCTNEVELYNTTADPWEINNLARGEIQAEHQRLISRLNAILMVTKSCTRYTCRDPWSLLQPPNSTARIGSLPASLDPAFDGFYAAIPKVRFGTCLNYQSETNERPYYPPGAENDLGKPFRLPTDNWVSSNFSREPTVPRNALPAGGPEQRYATLADLEARRHVMTDEEIGPLYQGP</sequence>
<dbReference type="OrthoDB" id="96314at2759"/>
<dbReference type="Gene3D" id="3.40.720.10">
    <property type="entry name" value="Alkaline Phosphatase, subunit A"/>
    <property type="match status" value="1"/>
</dbReference>